<accession>A0A9W9PY71</accession>
<name>A0A9W9PY71_9EURO</name>
<proteinExistence type="predicted"/>
<keyword evidence="1" id="KW-0472">Membrane</keyword>
<dbReference type="EMBL" id="JAPZBO010000004">
    <property type="protein sequence ID" value="KAJ5318408.1"/>
    <property type="molecule type" value="Genomic_DNA"/>
</dbReference>
<feature type="transmembrane region" description="Helical" evidence="1">
    <location>
        <begin position="12"/>
        <end position="32"/>
    </location>
</feature>
<evidence type="ECO:0000256" key="1">
    <source>
        <dbReference type="SAM" id="Phobius"/>
    </source>
</evidence>
<reference evidence="2" key="1">
    <citation type="submission" date="2022-12" db="EMBL/GenBank/DDBJ databases">
        <authorList>
            <person name="Petersen C."/>
        </authorList>
    </citation>
    <scope>NUCLEOTIDE SEQUENCE</scope>
    <source>
        <strain evidence="2">IBT 21472</strain>
    </source>
</reference>
<organism evidence="2 3">
    <name type="scientific">Penicillium atrosanguineum</name>
    <dbReference type="NCBI Taxonomy" id="1132637"/>
    <lineage>
        <taxon>Eukaryota</taxon>
        <taxon>Fungi</taxon>
        <taxon>Dikarya</taxon>
        <taxon>Ascomycota</taxon>
        <taxon>Pezizomycotina</taxon>
        <taxon>Eurotiomycetes</taxon>
        <taxon>Eurotiomycetidae</taxon>
        <taxon>Eurotiales</taxon>
        <taxon>Aspergillaceae</taxon>
        <taxon>Penicillium</taxon>
    </lineage>
</organism>
<comment type="caution">
    <text evidence="2">The sequence shown here is derived from an EMBL/GenBank/DDBJ whole genome shotgun (WGS) entry which is preliminary data.</text>
</comment>
<keyword evidence="3" id="KW-1185">Reference proteome</keyword>
<evidence type="ECO:0000313" key="2">
    <source>
        <dbReference type="EMBL" id="KAJ5318408.1"/>
    </source>
</evidence>
<gene>
    <name evidence="2" type="ORF">N7476_004828</name>
</gene>
<sequence length="90" mass="9916">MQIAALVVISRRIFILFFAKLIEAFVVVVVQWKDNRYEYCTVSLTMKRSGPTGFPLPSSGLRCPGSSLARFPHLSLRGGMCGTVDGHESP</sequence>
<reference evidence="2" key="2">
    <citation type="journal article" date="2023" name="IMA Fungus">
        <title>Comparative genomic study of the Penicillium genus elucidates a diverse pangenome and 15 lateral gene transfer events.</title>
        <authorList>
            <person name="Petersen C."/>
            <person name="Sorensen T."/>
            <person name="Nielsen M.R."/>
            <person name="Sondergaard T.E."/>
            <person name="Sorensen J.L."/>
            <person name="Fitzpatrick D.A."/>
            <person name="Frisvad J.C."/>
            <person name="Nielsen K.L."/>
        </authorList>
    </citation>
    <scope>NUCLEOTIDE SEQUENCE</scope>
    <source>
        <strain evidence="2">IBT 21472</strain>
    </source>
</reference>
<protein>
    <submittedName>
        <fullName evidence="2">Uncharacterized protein</fullName>
    </submittedName>
</protein>
<evidence type="ECO:0000313" key="3">
    <source>
        <dbReference type="Proteomes" id="UP001147746"/>
    </source>
</evidence>
<dbReference type="Proteomes" id="UP001147746">
    <property type="component" value="Unassembled WGS sequence"/>
</dbReference>
<keyword evidence="1" id="KW-0812">Transmembrane</keyword>
<dbReference type="AlphaFoldDB" id="A0A9W9PY71"/>
<keyword evidence="1" id="KW-1133">Transmembrane helix</keyword>